<dbReference type="EMBL" id="JBEPCU010001687">
    <property type="protein sequence ID" value="MER6984172.1"/>
    <property type="molecule type" value="Genomic_DNA"/>
</dbReference>
<evidence type="ECO:0000313" key="2">
    <source>
        <dbReference type="Proteomes" id="UP001458415"/>
    </source>
</evidence>
<sequence>MPDSPSPHAGPAGPGELADVYRDLHAHPELAFCEHRTAGIVAERLRAAGYETATGIGGTGVVGVL</sequence>
<name>A0ABV1WKL7_9ACTN</name>
<feature type="non-terminal residue" evidence="1">
    <location>
        <position position="65"/>
    </location>
</feature>
<reference evidence="1 2" key="1">
    <citation type="submission" date="2024-06" db="EMBL/GenBank/DDBJ databases">
        <title>The Natural Products Discovery Center: Release of the First 8490 Sequenced Strains for Exploring Actinobacteria Biosynthetic Diversity.</title>
        <authorList>
            <person name="Kalkreuter E."/>
            <person name="Kautsar S.A."/>
            <person name="Yang D."/>
            <person name="Bader C.D."/>
            <person name="Teijaro C.N."/>
            <person name="Fluegel L."/>
            <person name="Davis C.M."/>
            <person name="Simpson J.R."/>
            <person name="Lauterbach L."/>
            <person name="Steele A.D."/>
            <person name="Gui C."/>
            <person name="Meng S."/>
            <person name="Li G."/>
            <person name="Viehrig K."/>
            <person name="Ye F."/>
            <person name="Su P."/>
            <person name="Kiefer A.F."/>
            <person name="Nichols A."/>
            <person name="Cepeda A.J."/>
            <person name="Yan W."/>
            <person name="Fan B."/>
            <person name="Jiang Y."/>
            <person name="Adhikari A."/>
            <person name="Zheng C.-J."/>
            <person name="Schuster L."/>
            <person name="Cowan T.M."/>
            <person name="Smanski M.J."/>
            <person name="Chevrette M.G."/>
            <person name="De Carvalho L.P.S."/>
            <person name="Shen B."/>
        </authorList>
    </citation>
    <scope>NUCLEOTIDE SEQUENCE [LARGE SCALE GENOMIC DNA]</scope>
    <source>
        <strain evidence="1 2">NPDC000634</strain>
    </source>
</reference>
<protein>
    <submittedName>
        <fullName evidence="1">Amidohydrolase</fullName>
    </submittedName>
</protein>
<dbReference type="SUPFAM" id="SSF53187">
    <property type="entry name" value="Zn-dependent exopeptidases"/>
    <property type="match status" value="1"/>
</dbReference>
<dbReference type="Gene3D" id="3.40.630.10">
    <property type="entry name" value="Zn peptidases"/>
    <property type="match status" value="1"/>
</dbReference>
<organism evidence="1 2">
    <name type="scientific">Streptomyces carpinensis</name>
    <dbReference type="NCBI Taxonomy" id="66369"/>
    <lineage>
        <taxon>Bacteria</taxon>
        <taxon>Bacillati</taxon>
        <taxon>Actinomycetota</taxon>
        <taxon>Actinomycetes</taxon>
        <taxon>Kitasatosporales</taxon>
        <taxon>Streptomycetaceae</taxon>
        <taxon>Streptomyces</taxon>
    </lineage>
</organism>
<evidence type="ECO:0000313" key="1">
    <source>
        <dbReference type="EMBL" id="MER6984172.1"/>
    </source>
</evidence>
<keyword evidence="2" id="KW-1185">Reference proteome</keyword>
<dbReference type="Proteomes" id="UP001458415">
    <property type="component" value="Unassembled WGS sequence"/>
</dbReference>
<accession>A0ABV1WKL7</accession>
<comment type="caution">
    <text evidence="1">The sequence shown here is derived from an EMBL/GenBank/DDBJ whole genome shotgun (WGS) entry which is preliminary data.</text>
</comment>
<proteinExistence type="predicted"/>
<gene>
    <name evidence="1" type="ORF">ABT317_46295</name>
</gene>